<dbReference type="STRING" id="320787.CA2015_1277"/>
<dbReference type="KEGG" id="camu:CA2015_1277"/>
<dbReference type="InterPro" id="IPR014718">
    <property type="entry name" value="GH-type_carb-bd"/>
</dbReference>
<comment type="cofactor">
    <cofactor evidence="1">
        <name>Ca(2+)</name>
        <dbReference type="ChEBI" id="CHEBI:29108"/>
    </cofactor>
</comment>
<protein>
    <recommendedName>
        <fullName evidence="6">DUF4432 domain-containing protein</fullName>
    </recommendedName>
</protein>
<evidence type="ECO:0000256" key="1">
    <source>
        <dbReference type="ARBA" id="ARBA00001913"/>
    </source>
</evidence>
<dbReference type="Proteomes" id="UP000036520">
    <property type="component" value="Chromosome"/>
</dbReference>
<evidence type="ECO:0000313" key="4">
    <source>
        <dbReference type="EMBL" id="AKP50725.1"/>
    </source>
</evidence>
<organism evidence="4 5">
    <name type="scientific">Cyclobacterium amurskyense</name>
    <dbReference type="NCBI Taxonomy" id="320787"/>
    <lineage>
        <taxon>Bacteria</taxon>
        <taxon>Pseudomonadati</taxon>
        <taxon>Bacteroidota</taxon>
        <taxon>Cytophagia</taxon>
        <taxon>Cytophagales</taxon>
        <taxon>Cyclobacteriaceae</taxon>
        <taxon>Cyclobacterium</taxon>
    </lineage>
</organism>
<dbReference type="OrthoDB" id="9791280at2"/>
<reference evidence="4 5" key="1">
    <citation type="submission" date="2015-07" db="EMBL/GenBank/DDBJ databases">
        <authorList>
            <person name="Kim K.M."/>
        </authorList>
    </citation>
    <scope>NUCLEOTIDE SEQUENCE [LARGE SCALE GENOMIC DNA]</scope>
    <source>
        <strain evidence="4 5">KCTC 12363</strain>
    </source>
</reference>
<dbReference type="InterPro" id="IPR011013">
    <property type="entry name" value="Gal_mutarotase_sf_dom"/>
</dbReference>
<dbReference type="CDD" id="cd09023">
    <property type="entry name" value="Aldose_epim_Ec_c4013"/>
    <property type="match status" value="1"/>
</dbReference>
<dbReference type="SUPFAM" id="SSF74650">
    <property type="entry name" value="Galactose mutarotase-like"/>
    <property type="match status" value="1"/>
</dbReference>
<comment type="subunit">
    <text evidence="2">Monomer.</text>
</comment>
<dbReference type="GO" id="GO:0030246">
    <property type="term" value="F:carbohydrate binding"/>
    <property type="evidence" value="ECO:0007669"/>
    <property type="project" value="InterPro"/>
</dbReference>
<accession>A0A0H4PC67</accession>
<evidence type="ECO:0008006" key="6">
    <source>
        <dbReference type="Google" id="ProtNLM"/>
    </source>
</evidence>
<dbReference type="GO" id="GO:0005975">
    <property type="term" value="P:carbohydrate metabolic process"/>
    <property type="evidence" value="ECO:0007669"/>
    <property type="project" value="InterPro"/>
</dbReference>
<keyword evidence="3" id="KW-0106">Calcium</keyword>
<dbReference type="InterPro" id="IPR027839">
    <property type="entry name" value="DUF4432"/>
</dbReference>
<keyword evidence="5" id="KW-1185">Reference proteome</keyword>
<name>A0A0H4PC67_9BACT</name>
<dbReference type="RefSeq" id="WP_048641144.1">
    <property type="nucleotide sequence ID" value="NZ_CP012040.1"/>
</dbReference>
<dbReference type="AlphaFoldDB" id="A0A0H4PC67"/>
<sequence>MEAKNQPWKGKVGNVKQIGGIETAILDNGSGKGVRIANIDTGAGFRYQLVLDRAMDISTAQFGEHGLAWVSQVGITPPAPFTADGIDWLSTFGGGLLTTCGLSHVGGPENDEQGKRGLHGRISNSPAEIIAIKQPDLLSGDLEMHITGLIRECSVFGPNLLLKRTISGILGQPYLKITDEVTNISNVEAPHMLLYHVNFGWPLIDEGTQLLWKGSWEARDGDPNNRIFNKENDFKSCPAPMPEHSGFGEDVAFIDPTPESDDRCRAGLFNPALGFAFRMTFDKKQLPWLVNWQHWGENEYVTALEPGTNPPIGQAQAREEGTLILLKPGEKRQYELVFDVLTNKKKIQSFVENNK</sequence>
<dbReference type="EMBL" id="CP012040">
    <property type="protein sequence ID" value="AKP50725.1"/>
    <property type="molecule type" value="Genomic_DNA"/>
</dbReference>
<dbReference type="PATRIC" id="fig|320787.5.peg.1407"/>
<evidence type="ECO:0000256" key="3">
    <source>
        <dbReference type="ARBA" id="ARBA00022837"/>
    </source>
</evidence>
<dbReference type="Gene3D" id="2.70.98.10">
    <property type="match status" value="1"/>
</dbReference>
<evidence type="ECO:0000256" key="2">
    <source>
        <dbReference type="ARBA" id="ARBA00011245"/>
    </source>
</evidence>
<evidence type="ECO:0000313" key="5">
    <source>
        <dbReference type="Proteomes" id="UP000036520"/>
    </source>
</evidence>
<gene>
    <name evidence="4" type="ORF">CA2015_1277</name>
</gene>
<proteinExistence type="predicted"/>
<dbReference type="GO" id="GO:0003824">
    <property type="term" value="F:catalytic activity"/>
    <property type="evidence" value="ECO:0007669"/>
    <property type="project" value="InterPro"/>
</dbReference>
<dbReference type="Pfam" id="PF14486">
    <property type="entry name" value="DUF4432"/>
    <property type="match status" value="1"/>
</dbReference>